<accession>A0A644TX09</accession>
<proteinExistence type="predicted"/>
<reference evidence="1" key="1">
    <citation type="submission" date="2019-08" db="EMBL/GenBank/DDBJ databases">
        <authorList>
            <person name="Kucharzyk K."/>
            <person name="Murdoch R.W."/>
            <person name="Higgins S."/>
            <person name="Loffler F."/>
        </authorList>
    </citation>
    <scope>NUCLEOTIDE SEQUENCE</scope>
</reference>
<name>A0A644TX09_9ZZZZ</name>
<comment type="caution">
    <text evidence="1">The sequence shown here is derived from an EMBL/GenBank/DDBJ whole genome shotgun (WGS) entry which is preliminary data.</text>
</comment>
<dbReference type="AlphaFoldDB" id="A0A644TX09"/>
<protein>
    <submittedName>
        <fullName evidence="1">Uncharacterized protein</fullName>
    </submittedName>
</protein>
<sequence length="154" mass="17489">MNISNSDILALLALLLSAYATLQTALFNKKQKKLIELQEKLNLIHLERESHEAISNTKADISATIIDIGRNKKIRICNQGKSVAKNVRISFPEGNDCVLEGEIYEKFPLEQLDKFAKVDICVAQHLGTKPKFTISLKWDDDYGVDRERQVYLTL</sequence>
<dbReference type="EMBL" id="VSSQ01000056">
    <property type="protein sequence ID" value="MPL70977.1"/>
    <property type="molecule type" value="Genomic_DNA"/>
</dbReference>
<organism evidence="1">
    <name type="scientific">bioreactor metagenome</name>
    <dbReference type="NCBI Taxonomy" id="1076179"/>
    <lineage>
        <taxon>unclassified sequences</taxon>
        <taxon>metagenomes</taxon>
        <taxon>ecological metagenomes</taxon>
    </lineage>
</organism>
<gene>
    <name evidence="1" type="ORF">SDC9_16741</name>
</gene>
<evidence type="ECO:0000313" key="1">
    <source>
        <dbReference type="EMBL" id="MPL70977.1"/>
    </source>
</evidence>